<reference evidence="1 2" key="1">
    <citation type="submission" date="2017-04" db="EMBL/GenBank/DDBJ databases">
        <title>Genome Sequence of the Model Brown-Rot Fungus Postia placenta SB12.</title>
        <authorList>
            <consortium name="DOE Joint Genome Institute"/>
            <person name="Gaskell J."/>
            <person name="Kersten P."/>
            <person name="Larrondo L.F."/>
            <person name="Canessa P."/>
            <person name="Martinez D."/>
            <person name="Hibbett D."/>
            <person name="Schmoll M."/>
            <person name="Kubicek C.P."/>
            <person name="Martinez A.T."/>
            <person name="Yadav J."/>
            <person name="Master E."/>
            <person name="Magnuson J.K."/>
            <person name="James T."/>
            <person name="Yaver D."/>
            <person name="Berka R."/>
            <person name="Labutti K."/>
            <person name="Lipzen A."/>
            <person name="Aerts A."/>
            <person name="Barry K."/>
            <person name="Henrissat B."/>
            <person name="Blanchette R."/>
            <person name="Grigoriev I."/>
            <person name="Cullen D."/>
        </authorList>
    </citation>
    <scope>NUCLEOTIDE SEQUENCE [LARGE SCALE GENOMIC DNA]</scope>
    <source>
        <strain evidence="1 2">MAD-698-R-SB12</strain>
    </source>
</reference>
<dbReference type="GeneID" id="36332412"/>
<name>A0A1X6MKF9_9APHY</name>
<evidence type="ECO:0008006" key="3">
    <source>
        <dbReference type="Google" id="ProtNLM"/>
    </source>
</evidence>
<dbReference type="Proteomes" id="UP000194127">
    <property type="component" value="Unassembled WGS sequence"/>
</dbReference>
<evidence type="ECO:0000313" key="1">
    <source>
        <dbReference type="EMBL" id="OSX56533.1"/>
    </source>
</evidence>
<accession>A0A1X6MKF9</accession>
<dbReference type="RefSeq" id="XP_024333327.1">
    <property type="nucleotide sequence ID" value="XM_024487463.1"/>
</dbReference>
<organism evidence="1 2">
    <name type="scientific">Postia placenta MAD-698-R-SB12</name>
    <dbReference type="NCBI Taxonomy" id="670580"/>
    <lineage>
        <taxon>Eukaryota</taxon>
        <taxon>Fungi</taxon>
        <taxon>Dikarya</taxon>
        <taxon>Basidiomycota</taxon>
        <taxon>Agaricomycotina</taxon>
        <taxon>Agaricomycetes</taxon>
        <taxon>Polyporales</taxon>
        <taxon>Adustoporiaceae</taxon>
        <taxon>Rhodonia</taxon>
    </lineage>
</organism>
<dbReference type="AlphaFoldDB" id="A0A1X6MKF9"/>
<sequence>QALKLMTDLKAYFSGQPPFAGRKADTHEWWSLLIIDAFDHPLKTLTSHIHKIVPHAAEVEHLFSSLDTCP</sequence>
<keyword evidence="2" id="KW-1185">Reference proteome</keyword>
<proteinExistence type="predicted"/>
<dbReference type="OrthoDB" id="2802234at2759"/>
<gene>
    <name evidence="1" type="ORF">POSPLADRAFT_1159821</name>
</gene>
<feature type="non-terminal residue" evidence="1">
    <location>
        <position position="1"/>
    </location>
</feature>
<protein>
    <recommendedName>
        <fullName evidence="3">HAT C-terminal dimerisation domain-containing protein</fullName>
    </recommendedName>
</protein>
<evidence type="ECO:0000313" key="2">
    <source>
        <dbReference type="Proteomes" id="UP000194127"/>
    </source>
</evidence>
<dbReference type="STRING" id="670580.A0A1X6MKF9"/>
<dbReference type="EMBL" id="KZ110613">
    <property type="protein sequence ID" value="OSX56533.1"/>
    <property type="molecule type" value="Genomic_DNA"/>
</dbReference>